<accession>A0ABS9SML8</accession>
<keyword evidence="5" id="KW-0274">FAD</keyword>
<evidence type="ECO:0000256" key="5">
    <source>
        <dbReference type="ARBA" id="ARBA00022827"/>
    </source>
</evidence>
<organism evidence="8 9">
    <name type="scientific">Niabella ginsengisoli</name>
    <dbReference type="NCBI Taxonomy" id="522298"/>
    <lineage>
        <taxon>Bacteria</taxon>
        <taxon>Pseudomonadati</taxon>
        <taxon>Bacteroidota</taxon>
        <taxon>Chitinophagia</taxon>
        <taxon>Chitinophagales</taxon>
        <taxon>Chitinophagaceae</taxon>
        <taxon>Niabella</taxon>
    </lineage>
</organism>
<dbReference type="RefSeq" id="WP_240831556.1">
    <property type="nucleotide sequence ID" value="NZ_JAKWBL010000004.1"/>
</dbReference>
<comment type="cofactor">
    <cofactor evidence="1">
        <name>FAD</name>
        <dbReference type="ChEBI" id="CHEBI:57692"/>
    </cofactor>
</comment>
<keyword evidence="6" id="KW-0521">NADP</keyword>
<dbReference type="PANTHER" id="PTHR42802">
    <property type="entry name" value="MONOOXYGENASE"/>
    <property type="match status" value="1"/>
</dbReference>
<evidence type="ECO:0000256" key="4">
    <source>
        <dbReference type="ARBA" id="ARBA00022630"/>
    </source>
</evidence>
<gene>
    <name evidence="8" type="ORF">MKP09_17180</name>
</gene>
<evidence type="ECO:0000256" key="6">
    <source>
        <dbReference type="ARBA" id="ARBA00022857"/>
    </source>
</evidence>
<dbReference type="PANTHER" id="PTHR42802:SF1">
    <property type="entry name" value="L-ORNITHINE N(5)-MONOOXYGENASE"/>
    <property type="match status" value="1"/>
</dbReference>
<evidence type="ECO:0000313" key="9">
    <source>
        <dbReference type="Proteomes" id="UP001202248"/>
    </source>
</evidence>
<keyword evidence="9" id="KW-1185">Reference proteome</keyword>
<protein>
    <recommendedName>
        <fullName evidence="10">Monooxygenase</fullName>
    </recommendedName>
</protein>
<proteinExistence type="inferred from homology"/>
<dbReference type="EMBL" id="JAKWBL010000004">
    <property type="protein sequence ID" value="MCH5599511.1"/>
    <property type="molecule type" value="Genomic_DNA"/>
</dbReference>
<evidence type="ECO:0000313" key="8">
    <source>
        <dbReference type="EMBL" id="MCH5599511.1"/>
    </source>
</evidence>
<keyword evidence="4" id="KW-0285">Flavoprotein</keyword>
<dbReference type="Proteomes" id="UP001202248">
    <property type="component" value="Unassembled WGS sequence"/>
</dbReference>
<dbReference type="Gene3D" id="3.50.50.60">
    <property type="entry name" value="FAD/NAD(P)-binding domain"/>
    <property type="match status" value="1"/>
</dbReference>
<keyword evidence="7" id="KW-0560">Oxidoreductase</keyword>
<evidence type="ECO:0000256" key="7">
    <source>
        <dbReference type="ARBA" id="ARBA00023002"/>
    </source>
</evidence>
<comment type="similarity">
    <text evidence="3">Belongs to the lysine N(6)-hydroxylase/L-ornithine N(5)-oxygenase family.</text>
</comment>
<dbReference type="InterPro" id="IPR036188">
    <property type="entry name" value="FAD/NAD-bd_sf"/>
</dbReference>
<evidence type="ECO:0000256" key="3">
    <source>
        <dbReference type="ARBA" id="ARBA00007588"/>
    </source>
</evidence>
<name>A0ABS9SML8_9BACT</name>
<dbReference type="InterPro" id="IPR025700">
    <property type="entry name" value="Lys/Orn_oxygenase"/>
</dbReference>
<evidence type="ECO:0000256" key="2">
    <source>
        <dbReference type="ARBA" id="ARBA00004924"/>
    </source>
</evidence>
<reference evidence="8 9" key="1">
    <citation type="submission" date="2022-02" db="EMBL/GenBank/DDBJ databases">
        <authorList>
            <person name="Min J."/>
        </authorList>
    </citation>
    <scope>NUCLEOTIDE SEQUENCE [LARGE SCALE GENOMIC DNA]</scope>
    <source>
        <strain evidence="8 9">GR10-1</strain>
    </source>
</reference>
<comment type="pathway">
    <text evidence="2">Siderophore biosynthesis.</text>
</comment>
<sequence length="100" mass="11435">MSADFVVLATGYEYRVPAFLNPLKQINYNDHRQFKVNRNYSIDDRNRIFVQNAEMHTHGFNAPDLGLGAYRNAVIINTILGYAYYPVDTKIAFQQFGIAG</sequence>
<evidence type="ECO:0000256" key="1">
    <source>
        <dbReference type="ARBA" id="ARBA00001974"/>
    </source>
</evidence>
<evidence type="ECO:0008006" key="10">
    <source>
        <dbReference type="Google" id="ProtNLM"/>
    </source>
</evidence>
<comment type="caution">
    <text evidence="8">The sequence shown here is derived from an EMBL/GenBank/DDBJ whole genome shotgun (WGS) entry which is preliminary data.</text>
</comment>